<evidence type="ECO:0000256" key="5">
    <source>
        <dbReference type="ARBA" id="ARBA00023242"/>
    </source>
</evidence>
<evidence type="ECO:0000256" key="6">
    <source>
        <dbReference type="ARBA" id="ARBA00025747"/>
    </source>
</evidence>
<evidence type="ECO:0000256" key="4">
    <source>
        <dbReference type="ARBA" id="ARBA00023204"/>
    </source>
</evidence>
<dbReference type="Pfam" id="PF09302">
    <property type="entry name" value="XLF"/>
    <property type="match status" value="1"/>
</dbReference>
<dbReference type="InterPro" id="IPR038051">
    <property type="entry name" value="XRCC4-like_N_sf"/>
</dbReference>
<dbReference type="GO" id="GO:0045027">
    <property type="term" value="F:DNA end binding"/>
    <property type="evidence" value="ECO:0007669"/>
    <property type="project" value="TreeGrafter"/>
</dbReference>
<evidence type="ECO:0000259" key="9">
    <source>
        <dbReference type="Pfam" id="PF21928"/>
    </source>
</evidence>
<dbReference type="GO" id="GO:0032807">
    <property type="term" value="C:DNA ligase IV complex"/>
    <property type="evidence" value="ECO:0007669"/>
    <property type="project" value="TreeGrafter"/>
</dbReference>
<dbReference type="InterPro" id="IPR053829">
    <property type="entry name" value="XLF-like_CC"/>
</dbReference>
<dbReference type="InterPro" id="IPR052287">
    <property type="entry name" value="NHEJ_factor"/>
</dbReference>
<evidence type="ECO:0000256" key="2">
    <source>
        <dbReference type="ARBA" id="ARBA00022763"/>
    </source>
</evidence>
<sequence>MESTDHAEGALSALPWVPVNVGESKLLAKAWFGDTEYRLLLSDLSSVWEEEMNRNSIKSRAQVLNKRLRAPVHTFLAHLRTVAWPCFSRQSYEQNKAKFLLEHQESNLTVKLKSELGDVPFYWEFHCTPASVALVSRELVCPLLSMTQVLHRHVEELTALLLKKDAEIQDYKENGAVLSRGRLQTEPFEEETYKKTFNQRLPKMLQDSLEFDSELQELYVSICAARNARKHKHSGEYSSASVDSFIPDQDRTNYVPTGLRPASLRSNPNSIMQQVEDALSANTEETVRPLPKKTLAAVAVPPVVTPADRPVMPKKKKTAGLFQ</sequence>
<comment type="caution">
    <text evidence="10">The sequence shown here is derived from an EMBL/GenBank/DDBJ whole genome shotgun (WGS) entry which is preliminary data.</text>
</comment>
<evidence type="ECO:0000259" key="8">
    <source>
        <dbReference type="Pfam" id="PF09302"/>
    </source>
</evidence>
<dbReference type="Pfam" id="PF21928">
    <property type="entry name" value="XLF_CC"/>
    <property type="match status" value="1"/>
</dbReference>
<dbReference type="OrthoDB" id="2155935at2759"/>
<comment type="subcellular location">
    <subcellularLocation>
        <location evidence="1">Nucleus</location>
    </subcellularLocation>
</comment>
<dbReference type="GO" id="GO:0006303">
    <property type="term" value="P:double-strand break repair via nonhomologous end joining"/>
    <property type="evidence" value="ECO:0007669"/>
    <property type="project" value="UniProtKB-ARBA"/>
</dbReference>
<protein>
    <recommendedName>
        <fullName evidence="7">Non-homologous end-joining factor 1</fullName>
    </recommendedName>
</protein>
<accession>A0A9D3NQQ5</accession>
<dbReference type="FunFam" id="1.10.287.450:FF:000003">
    <property type="entry name" value="Non-homologous end-joining factor 1"/>
    <property type="match status" value="1"/>
</dbReference>
<keyword evidence="4" id="KW-0234">DNA repair</keyword>
<dbReference type="PANTHER" id="PTHR32235:SF1">
    <property type="entry name" value="NON-HOMOLOGOUS END-JOINING FACTOR 1"/>
    <property type="match status" value="1"/>
</dbReference>
<dbReference type="Gene3D" id="1.10.287.450">
    <property type="entry name" value="Helix hairpin bin"/>
    <property type="match status" value="1"/>
</dbReference>
<keyword evidence="2" id="KW-0227">DNA damage</keyword>
<dbReference type="EMBL" id="JAHKSW010000011">
    <property type="protein sequence ID" value="KAG7326710.1"/>
    <property type="molecule type" value="Genomic_DNA"/>
</dbReference>
<evidence type="ECO:0000313" key="10">
    <source>
        <dbReference type="EMBL" id="KAG7326710.1"/>
    </source>
</evidence>
<keyword evidence="11" id="KW-1185">Reference proteome</keyword>
<evidence type="ECO:0000256" key="3">
    <source>
        <dbReference type="ARBA" id="ARBA00023125"/>
    </source>
</evidence>
<keyword evidence="5" id="KW-0539">Nucleus</keyword>
<evidence type="ECO:0000256" key="1">
    <source>
        <dbReference type="ARBA" id="ARBA00004123"/>
    </source>
</evidence>
<dbReference type="InterPro" id="IPR015381">
    <property type="entry name" value="XLF-like_N"/>
</dbReference>
<evidence type="ECO:0000256" key="7">
    <source>
        <dbReference type="ARBA" id="ARBA00044529"/>
    </source>
</evidence>
<proteinExistence type="inferred from homology"/>
<dbReference type="Proteomes" id="UP000824219">
    <property type="component" value="Linkage Group LG11"/>
</dbReference>
<keyword evidence="3" id="KW-0238">DNA-binding</keyword>
<comment type="similarity">
    <text evidence="6">Belongs to the XRCC4-XLF family. XLF subfamily.</text>
</comment>
<organism evidence="10 11">
    <name type="scientific">Hemibagrus wyckioides</name>
    <dbReference type="NCBI Taxonomy" id="337641"/>
    <lineage>
        <taxon>Eukaryota</taxon>
        <taxon>Metazoa</taxon>
        <taxon>Chordata</taxon>
        <taxon>Craniata</taxon>
        <taxon>Vertebrata</taxon>
        <taxon>Euteleostomi</taxon>
        <taxon>Actinopterygii</taxon>
        <taxon>Neopterygii</taxon>
        <taxon>Teleostei</taxon>
        <taxon>Ostariophysi</taxon>
        <taxon>Siluriformes</taxon>
        <taxon>Bagridae</taxon>
        <taxon>Hemibagrus</taxon>
    </lineage>
</organism>
<dbReference type="Gene3D" id="2.170.210.10">
    <property type="entry name" value="DNA double-strand break repair and VJ recombination XRCC4, N-terminal"/>
    <property type="match status" value="1"/>
</dbReference>
<name>A0A9D3NQQ5_9TELE</name>
<dbReference type="AlphaFoldDB" id="A0A9D3NQQ5"/>
<evidence type="ECO:0000313" key="11">
    <source>
        <dbReference type="Proteomes" id="UP000824219"/>
    </source>
</evidence>
<gene>
    <name evidence="10" type="ORF">KOW79_010111</name>
</gene>
<dbReference type="CDD" id="cd22285">
    <property type="entry name" value="HD_XLF_N"/>
    <property type="match status" value="1"/>
</dbReference>
<feature type="domain" description="XLF-like N-terminal" evidence="8">
    <location>
        <begin position="15"/>
        <end position="128"/>
    </location>
</feature>
<feature type="domain" description="XLF-like coiled-coil region" evidence="9">
    <location>
        <begin position="133"/>
        <end position="179"/>
    </location>
</feature>
<dbReference type="PANTHER" id="PTHR32235">
    <property type="entry name" value="NON-HOMOLOGOUS END-JOINING FACTOR 1"/>
    <property type="match status" value="1"/>
</dbReference>
<reference evidence="10 11" key="1">
    <citation type="submission" date="2021-06" db="EMBL/GenBank/DDBJ databases">
        <title>Chromosome-level genome assembly of the red-tail catfish (Hemibagrus wyckioides).</title>
        <authorList>
            <person name="Shao F."/>
        </authorList>
    </citation>
    <scope>NUCLEOTIDE SEQUENCE [LARGE SCALE GENOMIC DNA]</scope>
    <source>
        <strain evidence="10">EC202008001</strain>
        <tissue evidence="10">Blood</tissue>
    </source>
</reference>
<dbReference type="FunFam" id="2.170.210.10:FF:000001">
    <property type="entry name" value="Non-homologous end-joining factor 1"/>
    <property type="match status" value="1"/>
</dbReference>